<dbReference type="EMBL" id="LKLP01000094">
    <property type="protein sequence ID" value="KSU07167.1"/>
    <property type="molecule type" value="Genomic_DNA"/>
</dbReference>
<keyword evidence="1" id="KW-1133">Transmembrane helix</keyword>
<name>A0A0V8D1A3_LACLL</name>
<protein>
    <submittedName>
        <fullName evidence="2">Uncharacterized protein</fullName>
    </submittedName>
</protein>
<keyword evidence="1" id="KW-0472">Membrane</keyword>
<feature type="transmembrane region" description="Helical" evidence="1">
    <location>
        <begin position="12"/>
        <end position="32"/>
    </location>
</feature>
<dbReference type="PATRIC" id="fig|1360.106.peg.1429"/>
<proteinExistence type="predicted"/>
<accession>A0A0V8D1A3</accession>
<gene>
    <name evidence="2" type="ORF">LMG8520_1983</name>
</gene>
<evidence type="ECO:0000256" key="1">
    <source>
        <dbReference type="SAM" id="Phobius"/>
    </source>
</evidence>
<organism evidence="2 3">
    <name type="scientific">Lactococcus lactis subsp. lactis</name>
    <name type="common">Streptococcus lactis</name>
    <dbReference type="NCBI Taxonomy" id="1360"/>
    <lineage>
        <taxon>Bacteria</taxon>
        <taxon>Bacillati</taxon>
        <taxon>Bacillota</taxon>
        <taxon>Bacilli</taxon>
        <taxon>Lactobacillales</taxon>
        <taxon>Streptococcaceae</taxon>
        <taxon>Lactococcus</taxon>
    </lineage>
</organism>
<comment type="caution">
    <text evidence="2">The sequence shown here is derived from an EMBL/GenBank/DDBJ whole genome shotgun (WGS) entry which is preliminary data.</text>
</comment>
<sequence>MRPNIFEKETIWVINGSLIFFFGRMMQMVYQINPMLKDLSKYLESKNEEKEK</sequence>
<reference evidence="3" key="1">
    <citation type="submission" date="2015-10" db="EMBL/GenBank/DDBJ databases">
        <title>Draft Genome Sequences of 11 Lactococcus lactis subspecies cremoris strains.</title>
        <authorList>
            <person name="Wels M."/>
            <person name="Backus L."/>
            <person name="Boekhorst J."/>
            <person name="Dijkstra A."/>
            <person name="Beerthuizen M."/>
            <person name="Kelly W."/>
            <person name="Siezen R."/>
            <person name="Bachmann H."/>
            <person name="Van Hijum S."/>
        </authorList>
    </citation>
    <scope>NUCLEOTIDE SEQUENCE [LARGE SCALE GENOMIC DNA]</scope>
    <source>
        <strain evidence="3">LMG8520</strain>
    </source>
</reference>
<dbReference type="Proteomes" id="UP000054230">
    <property type="component" value="Unassembled WGS sequence"/>
</dbReference>
<evidence type="ECO:0000313" key="2">
    <source>
        <dbReference type="EMBL" id="KSU07167.1"/>
    </source>
</evidence>
<evidence type="ECO:0000313" key="3">
    <source>
        <dbReference type="Proteomes" id="UP000054230"/>
    </source>
</evidence>
<keyword evidence="1" id="KW-0812">Transmembrane</keyword>
<dbReference type="AlphaFoldDB" id="A0A0V8D1A3"/>